<dbReference type="PROSITE" id="PS51464">
    <property type="entry name" value="SIS"/>
    <property type="match status" value="1"/>
</dbReference>
<feature type="domain" description="HTH rpiR-type" evidence="6">
    <location>
        <begin position="11"/>
        <end position="87"/>
    </location>
</feature>
<dbReference type="PANTHER" id="PTHR30514">
    <property type="entry name" value="GLUCOKINASE"/>
    <property type="match status" value="1"/>
</dbReference>
<evidence type="ECO:0000313" key="9">
    <source>
        <dbReference type="Proteomes" id="UP000366065"/>
    </source>
</evidence>
<dbReference type="CDD" id="cd05013">
    <property type="entry name" value="SIS_RpiR"/>
    <property type="match status" value="1"/>
</dbReference>
<evidence type="ECO:0000259" key="7">
    <source>
        <dbReference type="PROSITE" id="PS51464"/>
    </source>
</evidence>
<evidence type="ECO:0000256" key="1">
    <source>
        <dbReference type="ARBA" id="ARBA00023015"/>
    </source>
</evidence>
<reference evidence="8 9" key="1">
    <citation type="submission" date="2019-08" db="EMBL/GenBank/DDBJ databases">
        <authorList>
            <person name="Peeters C."/>
        </authorList>
    </citation>
    <scope>NUCLEOTIDE SEQUENCE [LARGE SCALE GENOMIC DNA]</scope>
    <source>
        <strain evidence="8 9">LMG 20602</strain>
    </source>
</reference>
<dbReference type="InterPro" id="IPR009057">
    <property type="entry name" value="Homeodomain-like_sf"/>
</dbReference>
<name>A0ABY6W265_9BURK</name>
<organism evidence="8 9">
    <name type="scientific">Pandoraea capi</name>
    <dbReference type="NCBI Taxonomy" id="2508286"/>
    <lineage>
        <taxon>Bacteria</taxon>
        <taxon>Pseudomonadati</taxon>
        <taxon>Pseudomonadota</taxon>
        <taxon>Betaproteobacteria</taxon>
        <taxon>Burkholderiales</taxon>
        <taxon>Burkholderiaceae</taxon>
        <taxon>Pandoraea</taxon>
    </lineage>
</organism>
<dbReference type="InterPro" id="IPR035472">
    <property type="entry name" value="RpiR-like_SIS"/>
</dbReference>
<protein>
    <submittedName>
        <fullName evidence="8">Transcriptional regulator</fullName>
    </submittedName>
</protein>
<dbReference type="Pfam" id="PF01380">
    <property type="entry name" value="SIS"/>
    <property type="match status" value="1"/>
</dbReference>
<dbReference type="InterPro" id="IPR036388">
    <property type="entry name" value="WH-like_DNA-bd_sf"/>
</dbReference>
<evidence type="ECO:0000259" key="6">
    <source>
        <dbReference type="PROSITE" id="PS51071"/>
    </source>
</evidence>
<dbReference type="PROSITE" id="PS51071">
    <property type="entry name" value="HTH_RPIR"/>
    <property type="match status" value="1"/>
</dbReference>
<dbReference type="InterPro" id="IPR046348">
    <property type="entry name" value="SIS_dom_sf"/>
</dbReference>
<gene>
    <name evidence="8" type="ORF">PCA20602_02798</name>
</gene>
<keyword evidence="2" id="KW-0238">DNA-binding</keyword>
<accession>A0ABY6W265</accession>
<keyword evidence="3" id="KW-0324">Glycolysis</keyword>
<evidence type="ECO:0000256" key="3">
    <source>
        <dbReference type="ARBA" id="ARBA00023152"/>
    </source>
</evidence>
<feature type="domain" description="SIS" evidence="7">
    <location>
        <begin position="134"/>
        <end position="273"/>
    </location>
</feature>
<dbReference type="EMBL" id="CABPRV010000006">
    <property type="protein sequence ID" value="VVE14224.1"/>
    <property type="molecule type" value="Genomic_DNA"/>
</dbReference>
<comment type="caution">
    <text evidence="8">The sequence shown here is derived from an EMBL/GenBank/DDBJ whole genome shotgun (WGS) entry which is preliminary data.</text>
</comment>
<dbReference type="Proteomes" id="UP000366065">
    <property type="component" value="Unassembled WGS sequence"/>
</dbReference>
<dbReference type="PANTHER" id="PTHR30514:SF18">
    <property type="entry name" value="RPIR-FAMILY TRANSCRIPTIONAL REGULATOR"/>
    <property type="match status" value="1"/>
</dbReference>
<dbReference type="InterPro" id="IPR000281">
    <property type="entry name" value="HTH_RpiR"/>
</dbReference>
<dbReference type="SUPFAM" id="SSF53697">
    <property type="entry name" value="SIS domain"/>
    <property type="match status" value="1"/>
</dbReference>
<keyword evidence="4" id="KW-0804">Transcription</keyword>
<proteinExistence type="predicted"/>
<feature type="compositionally biased region" description="Low complexity" evidence="5">
    <location>
        <begin position="405"/>
        <end position="430"/>
    </location>
</feature>
<dbReference type="InterPro" id="IPR001347">
    <property type="entry name" value="SIS_dom"/>
</dbReference>
<evidence type="ECO:0000313" key="8">
    <source>
        <dbReference type="EMBL" id="VVE14224.1"/>
    </source>
</evidence>
<feature type="region of interest" description="Disordered" evidence="5">
    <location>
        <begin position="375"/>
        <end position="438"/>
    </location>
</feature>
<dbReference type="Gene3D" id="3.40.50.10490">
    <property type="entry name" value="Glucose-6-phosphate isomerase like protein, domain 1"/>
    <property type="match status" value="1"/>
</dbReference>
<dbReference type="SUPFAM" id="SSF46689">
    <property type="entry name" value="Homeodomain-like"/>
    <property type="match status" value="1"/>
</dbReference>
<dbReference type="InterPro" id="IPR047640">
    <property type="entry name" value="RpiR-like"/>
</dbReference>
<evidence type="ECO:0000256" key="2">
    <source>
        <dbReference type="ARBA" id="ARBA00023125"/>
    </source>
</evidence>
<sequence>MTDADSLPADLPLTERIVRAMPELTPAQQRMAAFVLDNTFRAATMRIDEFADAVGVSLATVNRFARALGFDGYPQCRAAMVRGYEATLAPIESLRTSKAQASASADVMAASLTQAIENLDWTRRALDAGTCERAVESILQAHRIYVLGLGASGYLAGLLHHGLDPYCENVQSVVGAGGSTHAARQLFKLREGDLVIALGFPRYVSDTVTLCRRLRGRGVSVMVLTDSPTSPLAPLGDIVIFVRSKPRLSSNSEASVLAMIDAICDAVAQRAKHAVDRATELTDFLLPWLDSASLTLPNAPANAPAGAATPVMRRAAASQHTASAAATKTAAVATPLPGALGATLTQALAKTANKTHPEPLDTALTDAIVGATASTLGTPGSAHANPASPMHLPNHSNAPAAPRNAGRSATSATAATSVSTGASSGAVTGGNERKDKAS</sequence>
<keyword evidence="1" id="KW-0805">Transcription regulation</keyword>
<keyword evidence="9" id="KW-1185">Reference proteome</keyword>
<evidence type="ECO:0000256" key="4">
    <source>
        <dbReference type="ARBA" id="ARBA00023163"/>
    </source>
</evidence>
<dbReference type="Pfam" id="PF01418">
    <property type="entry name" value="HTH_6"/>
    <property type="match status" value="1"/>
</dbReference>
<dbReference type="Gene3D" id="1.10.10.10">
    <property type="entry name" value="Winged helix-like DNA-binding domain superfamily/Winged helix DNA-binding domain"/>
    <property type="match status" value="1"/>
</dbReference>
<evidence type="ECO:0000256" key="5">
    <source>
        <dbReference type="SAM" id="MobiDB-lite"/>
    </source>
</evidence>